<dbReference type="GO" id="GO:0008270">
    <property type="term" value="F:zinc ion binding"/>
    <property type="evidence" value="ECO:0007669"/>
    <property type="project" value="UniProtKB-KW"/>
</dbReference>
<feature type="domain" description="C2H2-type" evidence="2">
    <location>
        <begin position="52"/>
        <end position="76"/>
    </location>
</feature>
<dbReference type="Pfam" id="PF13894">
    <property type="entry name" value="zf-C2H2_4"/>
    <property type="match status" value="1"/>
</dbReference>
<dbReference type="Gene3D" id="3.30.160.60">
    <property type="entry name" value="Classic Zinc Finger"/>
    <property type="match status" value="1"/>
</dbReference>
<keyword evidence="1" id="KW-0862">Zinc</keyword>
<dbReference type="PROSITE" id="PS50157">
    <property type="entry name" value="ZINC_FINGER_C2H2_2"/>
    <property type="match status" value="2"/>
</dbReference>
<dbReference type="SUPFAM" id="SSF57667">
    <property type="entry name" value="beta-beta-alpha zinc fingers"/>
    <property type="match status" value="1"/>
</dbReference>
<reference evidence="3 4" key="1">
    <citation type="submission" date="2020-05" db="EMBL/GenBank/DDBJ databases">
        <title>Vigna angularis (adzuki bean) Var. LongXiaoDou No. 4 denovo assembly.</title>
        <authorList>
            <person name="Xiang H."/>
        </authorList>
    </citation>
    <scope>NUCLEOTIDE SEQUENCE [LARGE SCALE GENOMIC DNA]</scope>
    <source>
        <tissue evidence="3">Leaf</tissue>
    </source>
</reference>
<accession>A0A8T0JZM6</accession>
<evidence type="ECO:0000313" key="4">
    <source>
        <dbReference type="Proteomes" id="UP000743370"/>
    </source>
</evidence>
<evidence type="ECO:0000313" key="3">
    <source>
        <dbReference type="EMBL" id="KAG2384733.1"/>
    </source>
</evidence>
<dbReference type="InterPro" id="IPR013087">
    <property type="entry name" value="Znf_C2H2_type"/>
</dbReference>
<dbReference type="AlphaFoldDB" id="A0A8T0JZM6"/>
<dbReference type="Proteomes" id="UP000743370">
    <property type="component" value="Unassembled WGS sequence"/>
</dbReference>
<organism evidence="3 4">
    <name type="scientific">Phaseolus angularis</name>
    <name type="common">Azuki bean</name>
    <name type="synonym">Vigna angularis</name>
    <dbReference type="NCBI Taxonomy" id="3914"/>
    <lineage>
        <taxon>Eukaryota</taxon>
        <taxon>Viridiplantae</taxon>
        <taxon>Streptophyta</taxon>
        <taxon>Embryophyta</taxon>
        <taxon>Tracheophyta</taxon>
        <taxon>Spermatophyta</taxon>
        <taxon>Magnoliopsida</taxon>
        <taxon>eudicotyledons</taxon>
        <taxon>Gunneridae</taxon>
        <taxon>Pentapetalae</taxon>
        <taxon>rosids</taxon>
        <taxon>fabids</taxon>
        <taxon>Fabales</taxon>
        <taxon>Fabaceae</taxon>
        <taxon>Papilionoideae</taxon>
        <taxon>50 kb inversion clade</taxon>
        <taxon>NPAAA clade</taxon>
        <taxon>indigoferoid/millettioid clade</taxon>
        <taxon>Phaseoleae</taxon>
        <taxon>Vigna</taxon>
    </lineage>
</organism>
<dbReference type="Pfam" id="PF00096">
    <property type="entry name" value="zf-C2H2"/>
    <property type="match status" value="1"/>
</dbReference>
<evidence type="ECO:0000259" key="2">
    <source>
        <dbReference type="PROSITE" id="PS50157"/>
    </source>
</evidence>
<keyword evidence="1" id="KW-0863">Zinc-finger</keyword>
<keyword evidence="1" id="KW-0479">Metal-binding</keyword>
<protein>
    <recommendedName>
        <fullName evidence="2">C2H2-type domain-containing protein</fullName>
    </recommendedName>
</protein>
<dbReference type="InterPro" id="IPR036236">
    <property type="entry name" value="Znf_C2H2_sf"/>
</dbReference>
<dbReference type="SMART" id="SM00355">
    <property type="entry name" value="ZnF_C2H2"/>
    <property type="match status" value="2"/>
</dbReference>
<name>A0A8T0JZM6_PHAAN</name>
<dbReference type="EMBL" id="JABFOF010000008">
    <property type="protein sequence ID" value="KAG2384733.1"/>
    <property type="molecule type" value="Genomic_DNA"/>
</dbReference>
<evidence type="ECO:0000256" key="1">
    <source>
        <dbReference type="PROSITE-ProRule" id="PRU00042"/>
    </source>
</evidence>
<dbReference type="PROSITE" id="PS00028">
    <property type="entry name" value="ZINC_FINGER_C2H2_1"/>
    <property type="match status" value="2"/>
</dbReference>
<feature type="domain" description="C2H2-type" evidence="2">
    <location>
        <begin position="20"/>
        <end position="47"/>
    </location>
</feature>
<gene>
    <name evidence="3" type="ORF">HKW66_Vig0118250</name>
</gene>
<comment type="caution">
    <text evidence="3">The sequence shown here is derived from an EMBL/GenBank/DDBJ whole genome shotgun (WGS) entry which is preliminary data.</text>
</comment>
<sequence length="76" mass="8701">MSTSSSAKPDRRDKEPYQHHICEECGKELPTKTGLKIHKHIHKKSDLPPNGFVCEYCAKAFDSKRQLSGHMLVHRT</sequence>
<proteinExistence type="predicted"/>